<dbReference type="Proteomes" id="UP001576762">
    <property type="component" value="Unassembled WGS sequence"/>
</dbReference>
<dbReference type="EC" id="4.2.1.46" evidence="4 7"/>
<comment type="caution">
    <text evidence="9">The sequence shown here is derived from an EMBL/GenBank/DDBJ whole genome shotgun (WGS) entry which is preliminary data.</text>
</comment>
<evidence type="ECO:0000256" key="6">
    <source>
        <dbReference type="ARBA" id="ARBA00023239"/>
    </source>
</evidence>
<evidence type="ECO:0000256" key="2">
    <source>
        <dbReference type="ARBA" id="ARBA00001911"/>
    </source>
</evidence>
<evidence type="ECO:0000256" key="7">
    <source>
        <dbReference type="RuleBase" id="RU004473"/>
    </source>
</evidence>
<dbReference type="SUPFAM" id="SSF51735">
    <property type="entry name" value="NAD(P)-binding Rossmann-fold domains"/>
    <property type="match status" value="1"/>
</dbReference>
<dbReference type="Gene3D" id="3.40.50.720">
    <property type="entry name" value="NAD(P)-binding Rossmann-like Domain"/>
    <property type="match status" value="1"/>
</dbReference>
<dbReference type="InterPro" id="IPR005888">
    <property type="entry name" value="dTDP_Gluc_deHydtase"/>
</dbReference>
<keyword evidence="6 7" id="KW-0456">Lyase</keyword>
<reference evidence="9 10" key="1">
    <citation type="submission" date="2024-09" db="EMBL/GenBank/DDBJ databases">
        <title>Draft genome sequences of 6 high pH adapted Marinobacter shengliensis sp. isolated from Mariana forearc serpentinite mud volcanoes.</title>
        <authorList>
            <person name="Elkassas S."/>
            <person name="Serres M."/>
            <person name="Michael N."/>
            <person name="Amina P."/>
            <person name="Teodora Z."/>
            <person name="Julie H."/>
        </authorList>
    </citation>
    <scope>NUCLEOTIDE SEQUENCE [LARGE SCALE GENOMIC DNA]</scope>
    <source>
        <strain evidence="9 10">EB4</strain>
    </source>
</reference>
<accession>A0ABV4W854</accession>
<dbReference type="Pfam" id="PF16363">
    <property type="entry name" value="GDP_Man_Dehyd"/>
    <property type="match status" value="1"/>
</dbReference>
<organism evidence="9 10">
    <name type="scientific">Marinobacter shengliensis</name>
    <dbReference type="NCBI Taxonomy" id="1389223"/>
    <lineage>
        <taxon>Bacteria</taxon>
        <taxon>Pseudomonadati</taxon>
        <taxon>Pseudomonadota</taxon>
        <taxon>Gammaproteobacteria</taxon>
        <taxon>Pseudomonadales</taxon>
        <taxon>Marinobacteraceae</taxon>
        <taxon>Marinobacter</taxon>
    </lineage>
</organism>
<evidence type="ECO:0000313" key="10">
    <source>
        <dbReference type="Proteomes" id="UP001576762"/>
    </source>
</evidence>
<evidence type="ECO:0000256" key="3">
    <source>
        <dbReference type="ARBA" id="ARBA00008178"/>
    </source>
</evidence>
<dbReference type="InterPro" id="IPR016040">
    <property type="entry name" value="NAD(P)-bd_dom"/>
</dbReference>
<dbReference type="EMBL" id="JBHFLD010000012">
    <property type="protein sequence ID" value="MFB2715984.1"/>
    <property type="molecule type" value="Genomic_DNA"/>
</dbReference>
<name>A0ABV4W854_9GAMM</name>
<proteinExistence type="inferred from homology"/>
<evidence type="ECO:0000256" key="5">
    <source>
        <dbReference type="ARBA" id="ARBA00023027"/>
    </source>
</evidence>
<evidence type="ECO:0000313" key="9">
    <source>
        <dbReference type="EMBL" id="MFB2715984.1"/>
    </source>
</evidence>
<dbReference type="Gene3D" id="3.90.25.10">
    <property type="entry name" value="UDP-galactose 4-epimerase, domain 1"/>
    <property type="match status" value="1"/>
</dbReference>
<evidence type="ECO:0000256" key="1">
    <source>
        <dbReference type="ARBA" id="ARBA00001539"/>
    </source>
</evidence>
<evidence type="ECO:0000259" key="8">
    <source>
        <dbReference type="Pfam" id="PF16363"/>
    </source>
</evidence>
<comment type="similarity">
    <text evidence="3 7">Belongs to the NAD(P)-dependent epimerase/dehydratase family. dTDP-glucose dehydratase subfamily.</text>
</comment>
<keyword evidence="10" id="KW-1185">Reference proteome</keyword>
<dbReference type="InterPro" id="IPR036291">
    <property type="entry name" value="NAD(P)-bd_dom_sf"/>
</dbReference>
<dbReference type="PANTHER" id="PTHR43000">
    <property type="entry name" value="DTDP-D-GLUCOSE 4,6-DEHYDRATASE-RELATED"/>
    <property type="match status" value="1"/>
</dbReference>
<comment type="cofactor">
    <cofactor evidence="2 7">
        <name>NAD(+)</name>
        <dbReference type="ChEBI" id="CHEBI:57540"/>
    </cofactor>
</comment>
<feature type="domain" description="NAD(P)-binding" evidence="8">
    <location>
        <begin position="4"/>
        <end position="335"/>
    </location>
</feature>
<comment type="catalytic activity">
    <reaction evidence="1 7">
        <text>dTDP-alpha-D-glucose = dTDP-4-dehydro-6-deoxy-alpha-D-glucose + H2O</text>
        <dbReference type="Rhea" id="RHEA:17221"/>
        <dbReference type="ChEBI" id="CHEBI:15377"/>
        <dbReference type="ChEBI" id="CHEBI:57477"/>
        <dbReference type="ChEBI" id="CHEBI:57649"/>
        <dbReference type="EC" id="4.2.1.46"/>
    </reaction>
</comment>
<evidence type="ECO:0000256" key="4">
    <source>
        <dbReference type="ARBA" id="ARBA00011990"/>
    </source>
</evidence>
<dbReference type="GO" id="GO:0008460">
    <property type="term" value="F:dTDP-glucose 4,6-dehydratase activity"/>
    <property type="evidence" value="ECO:0007669"/>
    <property type="project" value="UniProtKB-EC"/>
</dbReference>
<keyword evidence="5" id="KW-0520">NAD</keyword>
<gene>
    <name evidence="9" type="primary">rfbB</name>
    <name evidence="9" type="ORF">ACE05E_10875</name>
</gene>
<protein>
    <recommendedName>
        <fullName evidence="4 7">dTDP-glucose 4,6-dehydratase</fullName>
        <ecNumber evidence="4 7">4.2.1.46</ecNumber>
    </recommendedName>
</protein>
<sequence length="363" mass="40854">MRILVTGGAGFIGSAVVRQIAQMAGYSVANLDKLTYAGNLESVKGVSGSPRYYFFQEDISDASALDRVFSEFQPTHIMHLAAESHVDRSIDGPSDFIQTNIVGTYTLLEAARRYWLSLDKSEQSVFRFHHISTDEVYGDLENTSDLFTETTAYAPSSPYSASKASSDHLVRAWHRTYGLPVVITNCSNNYGPYHFPEKLVPHMILNALSGKPLPVYGDGSQIRDWLYVEDHACALLRVATEGRVGETYNIGGHNEKTNLEVVETICDLLQEMSPPGTYPHLRWQPASEVAHYRELITFVKDRPGHDVRYAIDASKIEQELGWLPQESFETGIRKTVQWYLDNPEWWHRVLSGEYQLGRLGESA</sequence>
<dbReference type="CDD" id="cd05246">
    <property type="entry name" value="dTDP_GD_SDR_e"/>
    <property type="match status" value="1"/>
</dbReference>
<dbReference type="NCBIfam" id="TIGR01181">
    <property type="entry name" value="dTDP_gluc_dehyt"/>
    <property type="match status" value="1"/>
</dbReference>
<dbReference type="RefSeq" id="WP_374814313.1">
    <property type="nucleotide sequence ID" value="NZ_JBHFLD010000012.1"/>
</dbReference>